<proteinExistence type="predicted"/>
<dbReference type="EMBL" id="MT143710">
    <property type="protein sequence ID" value="QJA43406.1"/>
    <property type="molecule type" value="Genomic_DNA"/>
</dbReference>
<gene>
    <name evidence="1" type="ORF">MM171A00097_0053</name>
</gene>
<dbReference type="AlphaFoldDB" id="A0A6H1Z6B2"/>
<evidence type="ECO:0000313" key="1">
    <source>
        <dbReference type="EMBL" id="QJA43406.1"/>
    </source>
</evidence>
<protein>
    <submittedName>
        <fullName evidence="1">Uncharacterized protein</fullName>
    </submittedName>
</protein>
<organism evidence="1">
    <name type="scientific">viral metagenome</name>
    <dbReference type="NCBI Taxonomy" id="1070528"/>
    <lineage>
        <taxon>unclassified sequences</taxon>
        <taxon>metagenomes</taxon>
        <taxon>organismal metagenomes</taxon>
    </lineage>
</organism>
<sequence>MSSNETLLGWRYLLEHLNGYWPPQYGCRLPEGGGPFIGPSPAEGIAHEGVPWPGHYQNLLPALDLQVNLHQRGELIPVEA</sequence>
<reference evidence="1" key="1">
    <citation type="submission" date="2020-03" db="EMBL/GenBank/DDBJ databases">
        <title>The deep terrestrial virosphere.</title>
        <authorList>
            <person name="Holmfeldt K."/>
            <person name="Nilsson E."/>
            <person name="Simone D."/>
            <person name="Lopez-Fernandez M."/>
            <person name="Wu X."/>
            <person name="de Brujin I."/>
            <person name="Lundin D."/>
            <person name="Andersson A."/>
            <person name="Bertilsson S."/>
            <person name="Dopson M."/>
        </authorList>
    </citation>
    <scope>NUCLEOTIDE SEQUENCE</scope>
    <source>
        <strain evidence="1">MM171A00097</strain>
    </source>
</reference>
<accession>A0A6H1Z6B2</accession>
<name>A0A6H1Z6B2_9ZZZZ</name>